<dbReference type="Gene3D" id="3.80.10.10">
    <property type="entry name" value="Ribonuclease Inhibitor"/>
    <property type="match status" value="1"/>
</dbReference>
<feature type="compositionally biased region" description="Acidic residues" evidence="4">
    <location>
        <begin position="173"/>
        <end position="196"/>
    </location>
</feature>
<dbReference type="PANTHER" id="PTHR11375">
    <property type="entry name" value="ACIDIC LEUCINE-RICH NUCLEAR PHOSPHOPROTEIN 32"/>
    <property type="match status" value="1"/>
</dbReference>
<proteinExistence type="inferred from homology"/>
<reference evidence="5" key="1">
    <citation type="journal article" date="2023" name="Nat. Microbiol.">
        <title>Babesia duncani multi-omics identifies virulence factors and drug targets.</title>
        <authorList>
            <person name="Singh P."/>
            <person name="Lonardi S."/>
            <person name="Liang Q."/>
            <person name="Vydyam P."/>
            <person name="Khabirova E."/>
            <person name="Fang T."/>
            <person name="Gihaz S."/>
            <person name="Thekkiniath J."/>
            <person name="Munshi M."/>
            <person name="Abel S."/>
            <person name="Ciampossin L."/>
            <person name="Batugedara G."/>
            <person name="Gupta M."/>
            <person name="Lu X.M."/>
            <person name="Lenz T."/>
            <person name="Chakravarty S."/>
            <person name="Cornillot E."/>
            <person name="Hu Y."/>
            <person name="Ma W."/>
            <person name="Gonzalez L.M."/>
            <person name="Sanchez S."/>
            <person name="Estrada K."/>
            <person name="Sanchez-Flores A."/>
            <person name="Montero E."/>
            <person name="Harb O.S."/>
            <person name="Le Roch K.G."/>
            <person name="Mamoun C.B."/>
        </authorList>
    </citation>
    <scope>NUCLEOTIDE SEQUENCE</scope>
    <source>
        <strain evidence="5">WA1</strain>
    </source>
</reference>
<dbReference type="RefSeq" id="XP_067804216.1">
    <property type="nucleotide sequence ID" value="XM_067945425.1"/>
</dbReference>
<protein>
    <submittedName>
        <fullName evidence="5">Bifunctional Leucine-rich repeat domain superfamily/Acidic leucine-rich nuclear phosphoprotein 32</fullName>
    </submittedName>
</protein>
<dbReference type="AlphaFoldDB" id="A0AAD9PMB7"/>
<evidence type="ECO:0000256" key="1">
    <source>
        <dbReference type="ARBA" id="ARBA00022614"/>
    </source>
</evidence>
<dbReference type="GO" id="GO:0042393">
    <property type="term" value="F:histone binding"/>
    <property type="evidence" value="ECO:0007669"/>
    <property type="project" value="TreeGrafter"/>
</dbReference>
<dbReference type="SUPFAM" id="SSF52058">
    <property type="entry name" value="L domain-like"/>
    <property type="match status" value="1"/>
</dbReference>
<evidence type="ECO:0000256" key="3">
    <source>
        <dbReference type="ARBA" id="ARBA00025777"/>
    </source>
</evidence>
<dbReference type="KEGG" id="bdw:94334671"/>
<feature type="region of interest" description="Disordered" evidence="4">
    <location>
        <begin position="165"/>
        <end position="268"/>
    </location>
</feature>
<dbReference type="Pfam" id="PF14580">
    <property type="entry name" value="LRR_9"/>
    <property type="match status" value="1"/>
</dbReference>
<evidence type="ECO:0000313" key="6">
    <source>
        <dbReference type="Proteomes" id="UP001214638"/>
    </source>
</evidence>
<dbReference type="PANTHER" id="PTHR11375:SF0">
    <property type="entry name" value="ACIDIC LEUCINE-RICH NUCLEAR PHOSPHOPROTEIN 32 FAMILY MEMBER A"/>
    <property type="match status" value="1"/>
</dbReference>
<sequence length="268" mass="29953">MLQAVESRLKAFAKELGVEEVDPSIYDKIKELVLDGHAIKSISAKDAAELEKFKNLTKLTLNGTGLTSLVNFPVMPNLKVLELTDNNISDPVVFSLIPKLFPNIKVLQLGGNHLKNTQDVQFLAQLPNLISLGLAMNPMESTKNYRETIFNLLPKLELLDQADSSGVEKTLNSDEEEYDEEEEQDEEGSGDDDESADLLKKFYETEYKSEDEEDDEEFVPGDEGDEDEDIEDEDEDAEEEEFQGDGATSSGKRPREEANQQSAPEQEA</sequence>
<evidence type="ECO:0000256" key="2">
    <source>
        <dbReference type="ARBA" id="ARBA00022737"/>
    </source>
</evidence>
<dbReference type="EMBL" id="JALLKP010000001">
    <property type="protein sequence ID" value="KAK2197374.1"/>
    <property type="molecule type" value="Genomic_DNA"/>
</dbReference>
<comment type="caution">
    <text evidence="5">The sequence shown here is derived from an EMBL/GenBank/DDBJ whole genome shotgun (WGS) entry which is preliminary data.</text>
</comment>
<dbReference type="Proteomes" id="UP001214638">
    <property type="component" value="Unassembled WGS sequence"/>
</dbReference>
<dbReference type="GO" id="GO:0005634">
    <property type="term" value="C:nucleus"/>
    <property type="evidence" value="ECO:0007669"/>
    <property type="project" value="TreeGrafter"/>
</dbReference>
<name>A0AAD9PMB7_9APIC</name>
<feature type="compositionally biased region" description="Basic and acidic residues" evidence="4">
    <location>
        <begin position="197"/>
        <end position="208"/>
    </location>
</feature>
<organism evidence="5 6">
    <name type="scientific">Babesia duncani</name>
    <dbReference type="NCBI Taxonomy" id="323732"/>
    <lineage>
        <taxon>Eukaryota</taxon>
        <taxon>Sar</taxon>
        <taxon>Alveolata</taxon>
        <taxon>Apicomplexa</taxon>
        <taxon>Aconoidasida</taxon>
        <taxon>Piroplasmida</taxon>
        <taxon>Babesiidae</taxon>
        <taxon>Babesia</taxon>
    </lineage>
</organism>
<feature type="compositionally biased region" description="Acidic residues" evidence="4">
    <location>
        <begin position="209"/>
        <end position="243"/>
    </location>
</feature>
<accession>A0AAD9PMB7</accession>
<keyword evidence="2" id="KW-0677">Repeat</keyword>
<dbReference type="InterPro" id="IPR032675">
    <property type="entry name" value="LRR_dom_sf"/>
</dbReference>
<comment type="similarity">
    <text evidence="3">Belongs to the ANP32 family.</text>
</comment>
<keyword evidence="6" id="KW-1185">Reference proteome</keyword>
<dbReference type="GeneID" id="94334671"/>
<evidence type="ECO:0000313" key="5">
    <source>
        <dbReference type="EMBL" id="KAK2197374.1"/>
    </source>
</evidence>
<evidence type="ECO:0000256" key="4">
    <source>
        <dbReference type="SAM" id="MobiDB-lite"/>
    </source>
</evidence>
<gene>
    <name evidence="5" type="ORF">BdWA1_000373</name>
</gene>
<feature type="compositionally biased region" description="Polar residues" evidence="4">
    <location>
        <begin position="259"/>
        <end position="268"/>
    </location>
</feature>
<keyword evidence="1" id="KW-0433">Leucine-rich repeat</keyword>
<dbReference type="InterPro" id="IPR045081">
    <property type="entry name" value="AN32"/>
</dbReference>